<dbReference type="AlphaFoldDB" id="A0A1G4MGG0"/>
<feature type="compositionally biased region" description="Low complexity" evidence="1">
    <location>
        <begin position="200"/>
        <end position="222"/>
    </location>
</feature>
<dbReference type="OMA" id="KERYYNY"/>
<organism evidence="2 3">
    <name type="scientific">Lachancea fermentati</name>
    <name type="common">Zygosaccharomyces fermentati</name>
    <dbReference type="NCBI Taxonomy" id="4955"/>
    <lineage>
        <taxon>Eukaryota</taxon>
        <taxon>Fungi</taxon>
        <taxon>Dikarya</taxon>
        <taxon>Ascomycota</taxon>
        <taxon>Saccharomycotina</taxon>
        <taxon>Saccharomycetes</taxon>
        <taxon>Saccharomycetales</taxon>
        <taxon>Saccharomycetaceae</taxon>
        <taxon>Lachancea</taxon>
    </lineage>
</organism>
<evidence type="ECO:0000313" key="3">
    <source>
        <dbReference type="Proteomes" id="UP000190831"/>
    </source>
</evidence>
<evidence type="ECO:0000313" key="2">
    <source>
        <dbReference type="EMBL" id="SCW02995.1"/>
    </source>
</evidence>
<dbReference type="OrthoDB" id="3981301at2759"/>
<feature type="compositionally biased region" description="Acidic residues" evidence="1">
    <location>
        <begin position="124"/>
        <end position="133"/>
    </location>
</feature>
<feature type="region of interest" description="Disordered" evidence="1">
    <location>
        <begin position="88"/>
        <end position="167"/>
    </location>
</feature>
<feature type="compositionally biased region" description="Polar residues" evidence="1">
    <location>
        <begin position="228"/>
        <end position="239"/>
    </location>
</feature>
<feature type="compositionally biased region" description="Polar residues" evidence="1">
    <location>
        <begin position="41"/>
        <end position="63"/>
    </location>
</feature>
<accession>A0A1G4MGG0</accession>
<name>A0A1G4MGG0_LACFM</name>
<feature type="region of interest" description="Disordered" evidence="1">
    <location>
        <begin position="191"/>
        <end position="276"/>
    </location>
</feature>
<feature type="region of interest" description="Disordered" evidence="1">
    <location>
        <begin position="346"/>
        <end position="376"/>
    </location>
</feature>
<proteinExistence type="predicted"/>
<dbReference type="EMBL" id="LT598486">
    <property type="protein sequence ID" value="SCW02995.1"/>
    <property type="molecule type" value="Genomic_DNA"/>
</dbReference>
<gene>
    <name evidence="2" type="ORF">LAFE_0G00628G</name>
</gene>
<evidence type="ECO:0000256" key="1">
    <source>
        <dbReference type="SAM" id="MobiDB-lite"/>
    </source>
</evidence>
<feature type="region of interest" description="Disordered" evidence="1">
    <location>
        <begin position="1"/>
        <end position="65"/>
    </location>
</feature>
<keyword evidence="3" id="KW-1185">Reference proteome</keyword>
<feature type="compositionally biased region" description="Polar residues" evidence="1">
    <location>
        <begin position="262"/>
        <end position="272"/>
    </location>
</feature>
<sequence length="395" mass="44080">MAEPDHLQIPSVTNHSATPKRGHRHKRSFAISEDFDFIKQPNGTPQDLTECFSASPTRNNNLSPRFFVSEEPTFSRGVPDAIIDLDDALTTKPRSFKSHRRTESAPADLNLPFRGSSPRRDFSIEEEESESECDEQRQQVLLSPLRTKSESPLVDGTTPYSPLANRACQMKNNSLKIHKQKERYYNYAKQIPATSPQGPNRSSSQQTSLSSMSSDQNSNTTTPPGVASTPNTPIFSTMKFSPRPCSPNKSFRFESQPYDLPSHTSPTTNGTLGDNDDNTLKAVDSEYQHNTLYRRSKSVTDCSKPEINIPKEILMGEPGDMTDLSSTSEPSQKHVTISKPVEHKKVDSFASKKSTETRSVSDSVVGTSKSIASREKRRSRFNILSTLFSKLKSQR</sequence>
<protein>
    <submittedName>
        <fullName evidence="2">LAFE_0G00628g1_1</fullName>
    </submittedName>
</protein>
<reference evidence="2 3" key="1">
    <citation type="submission" date="2016-03" db="EMBL/GenBank/DDBJ databases">
        <authorList>
            <person name="Devillers H."/>
        </authorList>
    </citation>
    <scope>NUCLEOTIDE SEQUENCE [LARGE SCALE GENOMIC DNA]</scope>
    <source>
        <strain evidence="2">CBS 6772</strain>
    </source>
</reference>
<feature type="compositionally biased region" description="Basic residues" evidence="1">
    <location>
        <begin position="18"/>
        <end position="28"/>
    </location>
</feature>
<feature type="compositionally biased region" description="Polar residues" evidence="1">
    <location>
        <begin position="357"/>
        <end position="371"/>
    </location>
</feature>
<dbReference type="Proteomes" id="UP000190831">
    <property type="component" value="Chromosome G"/>
</dbReference>